<organism evidence="1 2">
    <name type="scientific">Fusarium torreyae</name>
    <dbReference type="NCBI Taxonomy" id="1237075"/>
    <lineage>
        <taxon>Eukaryota</taxon>
        <taxon>Fungi</taxon>
        <taxon>Dikarya</taxon>
        <taxon>Ascomycota</taxon>
        <taxon>Pezizomycotina</taxon>
        <taxon>Sordariomycetes</taxon>
        <taxon>Hypocreomycetidae</taxon>
        <taxon>Hypocreales</taxon>
        <taxon>Nectriaceae</taxon>
        <taxon>Fusarium</taxon>
    </lineage>
</organism>
<evidence type="ECO:0000313" key="2">
    <source>
        <dbReference type="Proteomes" id="UP001152049"/>
    </source>
</evidence>
<comment type="caution">
    <text evidence="1">The sequence shown here is derived from an EMBL/GenBank/DDBJ whole genome shotgun (WGS) entry which is preliminary data.</text>
</comment>
<reference evidence="1" key="1">
    <citation type="submission" date="2022-09" db="EMBL/GenBank/DDBJ databases">
        <title>Fusarium specimens isolated from Avocado Roots.</title>
        <authorList>
            <person name="Stajich J."/>
            <person name="Roper C."/>
            <person name="Heimlech-Rivalta G."/>
        </authorList>
    </citation>
    <scope>NUCLEOTIDE SEQUENCE</scope>
    <source>
        <strain evidence="1">CF00136</strain>
    </source>
</reference>
<evidence type="ECO:0000313" key="1">
    <source>
        <dbReference type="EMBL" id="KAJ4266144.1"/>
    </source>
</evidence>
<dbReference type="OrthoDB" id="5216135at2759"/>
<dbReference type="AlphaFoldDB" id="A0A9W8S5F3"/>
<keyword evidence="2" id="KW-1185">Reference proteome</keyword>
<gene>
    <name evidence="1" type="ORF">NW762_004124</name>
</gene>
<accession>A0A9W8S5F3</accession>
<sequence>MAPIPKRTSVFLSHGLVFTRRLLDQLGQQQTWANIARPQHLSTAADLSNIFEPQGINLSTVRMSAFDDLGFQNTVVKRVVSDNHDIGDEICDLDKDNTQHRKDVLGKLYKNMSFFSDNLMIVEENCFFSPIRALMKLPLGDFIAARMLLYLASVFIQHPGLEILYVDDTLLEGTAPLYEFCTKLDDTLLEPLRRIWTASNNCENYDWVFSDHCVTVLGRCGIPRNSEDYKLKIAQALSHQELEDLGPEREHFFYYSHPQNDFEGSTLFTGPIPRWDCDEEDIEGLGWESIGHGSSIRGQVVVEVVDKEGDPADDHNIPALRRSKQFCLDARQIAEATLGSKRHQLLNGILIRHRIPAEIHLLILGYLEYREPFPYLRKLDIAAAYVPFPQVGEPCLECEDSEEHSVPKRTCPQRSLYIWNLPLRRFHVFHKDNFRSWTLCAHSGICPGHHDHDGWEVGRDPEFTLYLDAHAAQGNDEFVSLDQVGLGPVEKIRLDSRLEDSDRWGRLFFGNGVYRDSMEDLLMIGGLGGLKHSMLHGKVLTKAWKRKPRD</sequence>
<protein>
    <submittedName>
        <fullName evidence="1">Uncharacterized protein</fullName>
    </submittedName>
</protein>
<proteinExistence type="predicted"/>
<dbReference type="EMBL" id="JAOQAZ010000005">
    <property type="protein sequence ID" value="KAJ4266144.1"/>
    <property type="molecule type" value="Genomic_DNA"/>
</dbReference>
<dbReference type="Proteomes" id="UP001152049">
    <property type="component" value="Unassembled WGS sequence"/>
</dbReference>
<name>A0A9W8S5F3_9HYPO</name>